<gene>
    <name evidence="1" type="ORF">C0V82_14210</name>
</gene>
<keyword evidence="2" id="KW-1185">Reference proteome</keyword>
<organism evidence="1 2">
    <name type="scientific">Niveispirillum cyanobacteriorum</name>
    <dbReference type="NCBI Taxonomy" id="1612173"/>
    <lineage>
        <taxon>Bacteria</taxon>
        <taxon>Pseudomonadati</taxon>
        <taxon>Pseudomonadota</taxon>
        <taxon>Alphaproteobacteria</taxon>
        <taxon>Rhodospirillales</taxon>
        <taxon>Azospirillaceae</taxon>
        <taxon>Niveispirillum</taxon>
    </lineage>
</organism>
<proteinExistence type="predicted"/>
<dbReference type="AlphaFoldDB" id="A0A2K9NDN3"/>
<dbReference type="Proteomes" id="UP000234752">
    <property type="component" value="Chromosome eg_1"/>
</dbReference>
<name>A0A2K9NDN3_9PROT</name>
<accession>A0A2K9NDN3</accession>
<dbReference type="RefSeq" id="WP_102112867.1">
    <property type="nucleotide sequence ID" value="NZ_BMGN01000005.1"/>
</dbReference>
<sequence length="140" mass="15499">MSSDFSAVFARRKQVPGLADDEVWRDYMERHTGLRSLKQLSPGHLGLLLDALAKDGAAKGGQRRASTPKGDQVALIRQYWSDLAAAGHIEDADEARLLAWAVRQLKRPVDRLEWLSGADKSRLIQALKGWLGRLKAKAGK</sequence>
<dbReference type="InterPro" id="IPR009363">
    <property type="entry name" value="Phage_Mu_Gp16"/>
</dbReference>
<dbReference type="OrthoDB" id="7353918at2"/>
<dbReference type="KEGG" id="ncb:C0V82_14210"/>
<evidence type="ECO:0000313" key="1">
    <source>
        <dbReference type="EMBL" id="AUN31260.1"/>
    </source>
</evidence>
<dbReference type="EMBL" id="CP025611">
    <property type="protein sequence ID" value="AUN31260.1"/>
    <property type="molecule type" value="Genomic_DNA"/>
</dbReference>
<evidence type="ECO:0000313" key="2">
    <source>
        <dbReference type="Proteomes" id="UP000234752"/>
    </source>
</evidence>
<dbReference type="Pfam" id="PF06252">
    <property type="entry name" value="GemA"/>
    <property type="match status" value="1"/>
</dbReference>
<protein>
    <submittedName>
        <fullName evidence="1">Uncharacterized protein</fullName>
    </submittedName>
</protein>
<reference evidence="1 2" key="1">
    <citation type="submission" date="2017-12" db="EMBL/GenBank/DDBJ databases">
        <title>Genomes of bacteria within cyanobacterial aggregates.</title>
        <authorList>
            <person name="Cai H."/>
        </authorList>
    </citation>
    <scope>NUCLEOTIDE SEQUENCE [LARGE SCALE GENOMIC DNA]</scope>
    <source>
        <strain evidence="1 2">TH16</strain>
    </source>
</reference>